<reference evidence="1 2" key="1">
    <citation type="journal article" date="2022" name="Nat. Ecol. Evol.">
        <title>A masculinizing supergene underlies an exaggerated male reproductive morph in a spider.</title>
        <authorList>
            <person name="Hendrickx F."/>
            <person name="De Corte Z."/>
            <person name="Sonet G."/>
            <person name="Van Belleghem S.M."/>
            <person name="Kostlbacher S."/>
            <person name="Vangestel C."/>
        </authorList>
    </citation>
    <scope>NUCLEOTIDE SEQUENCE [LARGE SCALE GENOMIC DNA]</scope>
    <source>
        <strain evidence="1">W744_W776</strain>
    </source>
</reference>
<gene>
    <name evidence="1" type="ORF">JTE90_001717</name>
</gene>
<organism evidence="1 2">
    <name type="scientific">Oedothorax gibbosus</name>
    <dbReference type="NCBI Taxonomy" id="931172"/>
    <lineage>
        <taxon>Eukaryota</taxon>
        <taxon>Metazoa</taxon>
        <taxon>Ecdysozoa</taxon>
        <taxon>Arthropoda</taxon>
        <taxon>Chelicerata</taxon>
        <taxon>Arachnida</taxon>
        <taxon>Araneae</taxon>
        <taxon>Araneomorphae</taxon>
        <taxon>Entelegynae</taxon>
        <taxon>Araneoidea</taxon>
        <taxon>Linyphiidae</taxon>
        <taxon>Erigoninae</taxon>
        <taxon>Oedothorax</taxon>
    </lineage>
</organism>
<evidence type="ECO:0000313" key="2">
    <source>
        <dbReference type="Proteomes" id="UP000827092"/>
    </source>
</evidence>
<protein>
    <submittedName>
        <fullName evidence="1">Uncharacterized protein</fullName>
    </submittedName>
</protein>
<dbReference type="Proteomes" id="UP000827092">
    <property type="component" value="Unassembled WGS sequence"/>
</dbReference>
<proteinExistence type="predicted"/>
<sequence>MEEYLVPRGFNSSKQRPLAYKKTPHYPFPYYSSTNKNKGSGFPQRTPGHFCSILLPPTTWQDNGIVERQDGS</sequence>
<name>A0AAV6U1G2_9ARAC</name>
<dbReference type="EMBL" id="JAFNEN010000739">
    <property type="protein sequence ID" value="KAG8177884.1"/>
    <property type="molecule type" value="Genomic_DNA"/>
</dbReference>
<comment type="caution">
    <text evidence="1">The sequence shown here is derived from an EMBL/GenBank/DDBJ whole genome shotgun (WGS) entry which is preliminary data.</text>
</comment>
<accession>A0AAV6U1G2</accession>
<dbReference type="AlphaFoldDB" id="A0AAV6U1G2"/>
<evidence type="ECO:0000313" key="1">
    <source>
        <dbReference type="EMBL" id="KAG8177884.1"/>
    </source>
</evidence>
<keyword evidence="2" id="KW-1185">Reference proteome</keyword>